<dbReference type="InterPro" id="IPR013785">
    <property type="entry name" value="Aldolase_TIM"/>
</dbReference>
<evidence type="ECO:0000256" key="8">
    <source>
        <dbReference type="ARBA" id="ARBA00022723"/>
    </source>
</evidence>
<comment type="catalytic activity">
    <reaction evidence="1">
        <text>D-ribulose 5-phosphate = D-xylulose 5-phosphate</text>
        <dbReference type="Rhea" id="RHEA:13677"/>
        <dbReference type="ChEBI" id="CHEBI:57737"/>
        <dbReference type="ChEBI" id="CHEBI:58121"/>
        <dbReference type="EC" id="5.1.3.1"/>
    </reaction>
</comment>
<name>A0A381UAJ0_9ZZZZ</name>
<dbReference type="PROSITE" id="PS01085">
    <property type="entry name" value="RIBUL_P_3_EPIMER_1"/>
    <property type="match status" value="1"/>
</dbReference>
<dbReference type="InterPro" id="IPR026019">
    <property type="entry name" value="Ribul_P_3_epim"/>
</dbReference>
<evidence type="ECO:0000256" key="9">
    <source>
        <dbReference type="ARBA" id="ARBA00023235"/>
    </source>
</evidence>
<evidence type="ECO:0000256" key="2">
    <source>
        <dbReference type="ARBA" id="ARBA00001936"/>
    </source>
</evidence>
<evidence type="ECO:0000256" key="1">
    <source>
        <dbReference type="ARBA" id="ARBA00001782"/>
    </source>
</evidence>
<dbReference type="EMBL" id="UINC01006063">
    <property type="protein sequence ID" value="SVA25242.1"/>
    <property type="molecule type" value="Genomic_DNA"/>
</dbReference>
<evidence type="ECO:0000256" key="5">
    <source>
        <dbReference type="ARBA" id="ARBA00001954"/>
    </source>
</evidence>
<dbReference type="AlphaFoldDB" id="A0A381UAJ0"/>
<keyword evidence="9" id="KW-0413">Isomerase</keyword>
<dbReference type="NCBIfam" id="TIGR01163">
    <property type="entry name" value="rpe"/>
    <property type="match status" value="1"/>
</dbReference>
<dbReference type="InterPro" id="IPR011060">
    <property type="entry name" value="RibuloseP-bd_barrel"/>
</dbReference>
<comment type="similarity">
    <text evidence="6">Belongs to the ribulose-phosphate 3-epimerase family.</text>
</comment>
<dbReference type="FunFam" id="3.20.20.70:FF:000004">
    <property type="entry name" value="Ribulose-phosphate 3-epimerase"/>
    <property type="match status" value="1"/>
</dbReference>
<evidence type="ECO:0000256" key="7">
    <source>
        <dbReference type="ARBA" id="ARBA00013188"/>
    </source>
</evidence>
<accession>A0A381UAJ0</accession>
<dbReference type="Gene3D" id="3.20.20.70">
    <property type="entry name" value="Aldolase class I"/>
    <property type="match status" value="1"/>
</dbReference>
<protein>
    <recommendedName>
        <fullName evidence="7">ribulose-phosphate 3-epimerase</fullName>
        <ecNumber evidence="7">5.1.3.1</ecNumber>
    </recommendedName>
</protein>
<organism evidence="10">
    <name type="scientific">marine metagenome</name>
    <dbReference type="NCBI Taxonomy" id="408172"/>
    <lineage>
        <taxon>unclassified sequences</taxon>
        <taxon>metagenomes</taxon>
        <taxon>ecological metagenomes</taxon>
    </lineage>
</organism>
<dbReference type="GO" id="GO:0005975">
    <property type="term" value="P:carbohydrate metabolic process"/>
    <property type="evidence" value="ECO:0007669"/>
    <property type="project" value="InterPro"/>
</dbReference>
<dbReference type="GO" id="GO:0006098">
    <property type="term" value="P:pentose-phosphate shunt"/>
    <property type="evidence" value="ECO:0007669"/>
    <property type="project" value="InterPro"/>
</dbReference>
<reference evidence="10" key="1">
    <citation type="submission" date="2018-05" db="EMBL/GenBank/DDBJ databases">
        <authorList>
            <person name="Lanie J.A."/>
            <person name="Ng W.-L."/>
            <person name="Kazmierczak K.M."/>
            <person name="Andrzejewski T.M."/>
            <person name="Davidsen T.M."/>
            <person name="Wayne K.J."/>
            <person name="Tettelin H."/>
            <person name="Glass J.I."/>
            <person name="Rusch D."/>
            <person name="Podicherti R."/>
            <person name="Tsui H.-C.T."/>
            <person name="Winkler M.E."/>
        </authorList>
    </citation>
    <scope>NUCLEOTIDE SEQUENCE</scope>
</reference>
<evidence type="ECO:0000256" key="4">
    <source>
        <dbReference type="ARBA" id="ARBA00001947"/>
    </source>
</evidence>
<dbReference type="InterPro" id="IPR000056">
    <property type="entry name" value="Ribul_P_3_epim-like"/>
</dbReference>
<evidence type="ECO:0000313" key="10">
    <source>
        <dbReference type="EMBL" id="SVA25242.1"/>
    </source>
</evidence>
<dbReference type="HAMAP" id="MF_02227">
    <property type="entry name" value="RPE"/>
    <property type="match status" value="1"/>
</dbReference>
<dbReference type="GO" id="GO:0004750">
    <property type="term" value="F:D-ribulose-phosphate 3-epimerase activity"/>
    <property type="evidence" value="ECO:0007669"/>
    <property type="project" value="UniProtKB-EC"/>
</dbReference>
<dbReference type="EC" id="5.1.3.1" evidence="7"/>
<keyword evidence="8" id="KW-0479">Metal-binding</keyword>
<proteinExistence type="inferred from homology"/>
<sequence length="223" mass="24215">MASEFKLAPSILSADFTNLKLALSQCDEGGAHWIHVDVMDNQFVPNLTIGPPVVKSLRPNTKKFLDVHMMVIDPEKLVEPFARAGADSITFHIEATDDPQSVIDLIKATGAKVGISIKPATPLDEIEPYYDQIDLVLVMSVDPGFGGQGYLDGSTERVEKVKQMLIEKCLQDRVLIEVDGGIKLHNAEEVINAGANVLVAGSAIFGADDPVQTMKDFYLLGTH</sequence>
<gene>
    <name evidence="10" type="ORF">METZ01_LOCUS78096</name>
</gene>
<dbReference type="SUPFAM" id="SSF51366">
    <property type="entry name" value="Ribulose-phoshate binding barrel"/>
    <property type="match status" value="1"/>
</dbReference>
<dbReference type="PANTHER" id="PTHR11749">
    <property type="entry name" value="RIBULOSE-5-PHOSPHATE-3-EPIMERASE"/>
    <property type="match status" value="1"/>
</dbReference>
<comment type="cofactor">
    <cofactor evidence="2">
        <name>Mn(2+)</name>
        <dbReference type="ChEBI" id="CHEBI:29035"/>
    </cofactor>
</comment>
<dbReference type="CDD" id="cd00429">
    <property type="entry name" value="RPE"/>
    <property type="match status" value="1"/>
</dbReference>
<evidence type="ECO:0000256" key="6">
    <source>
        <dbReference type="ARBA" id="ARBA00009541"/>
    </source>
</evidence>
<dbReference type="GO" id="GO:0046872">
    <property type="term" value="F:metal ion binding"/>
    <property type="evidence" value="ECO:0007669"/>
    <property type="project" value="UniProtKB-KW"/>
</dbReference>
<evidence type="ECO:0000256" key="3">
    <source>
        <dbReference type="ARBA" id="ARBA00001941"/>
    </source>
</evidence>
<comment type="cofactor">
    <cofactor evidence="3">
        <name>Co(2+)</name>
        <dbReference type="ChEBI" id="CHEBI:48828"/>
    </cofactor>
</comment>
<dbReference type="GO" id="GO:0005737">
    <property type="term" value="C:cytoplasm"/>
    <property type="evidence" value="ECO:0007669"/>
    <property type="project" value="UniProtKB-ARBA"/>
</dbReference>
<comment type="cofactor">
    <cofactor evidence="4">
        <name>Zn(2+)</name>
        <dbReference type="ChEBI" id="CHEBI:29105"/>
    </cofactor>
</comment>
<dbReference type="Pfam" id="PF00834">
    <property type="entry name" value="Ribul_P_3_epim"/>
    <property type="match status" value="1"/>
</dbReference>
<dbReference type="NCBIfam" id="NF004076">
    <property type="entry name" value="PRK05581.1-4"/>
    <property type="match status" value="1"/>
</dbReference>
<comment type="cofactor">
    <cofactor evidence="5">
        <name>Fe(2+)</name>
        <dbReference type="ChEBI" id="CHEBI:29033"/>
    </cofactor>
</comment>
<dbReference type="PIRSF" id="PIRSF001461">
    <property type="entry name" value="RPE"/>
    <property type="match status" value="1"/>
</dbReference>